<keyword evidence="1" id="KW-0472">Membrane</keyword>
<dbReference type="Proteomes" id="UP000238220">
    <property type="component" value="Unassembled WGS sequence"/>
</dbReference>
<evidence type="ECO:0000313" key="3">
    <source>
        <dbReference type="EMBL" id="PPE74436.1"/>
    </source>
</evidence>
<evidence type="ECO:0000259" key="2">
    <source>
        <dbReference type="Pfam" id="PF00487"/>
    </source>
</evidence>
<reference evidence="3 4" key="1">
    <citation type="submission" date="2018-02" db="EMBL/GenBank/DDBJ databases">
        <title>Genome sequencing of Solimonas sp. HR-BB.</title>
        <authorList>
            <person name="Lee Y."/>
            <person name="Jeon C.O."/>
        </authorList>
    </citation>
    <scope>NUCLEOTIDE SEQUENCE [LARGE SCALE GENOMIC DNA]</scope>
    <source>
        <strain evidence="3 4">HR-BB</strain>
    </source>
</reference>
<feature type="transmembrane region" description="Helical" evidence="1">
    <location>
        <begin position="164"/>
        <end position="187"/>
    </location>
</feature>
<feature type="transmembrane region" description="Helical" evidence="1">
    <location>
        <begin position="28"/>
        <end position="49"/>
    </location>
</feature>
<dbReference type="EMBL" id="PSNW01000003">
    <property type="protein sequence ID" value="PPE74436.1"/>
    <property type="molecule type" value="Genomic_DNA"/>
</dbReference>
<dbReference type="PANTHER" id="PTHR19353">
    <property type="entry name" value="FATTY ACID DESATURASE 2"/>
    <property type="match status" value="1"/>
</dbReference>
<dbReference type="AlphaFoldDB" id="A0A2S5THH5"/>
<dbReference type="GO" id="GO:0016717">
    <property type="term" value="F:oxidoreductase activity, acting on paired donors, with oxidation of a pair of donors resulting in the reduction of molecular oxygen to two molecules of water"/>
    <property type="evidence" value="ECO:0007669"/>
    <property type="project" value="TreeGrafter"/>
</dbReference>
<dbReference type="RefSeq" id="WP_104229594.1">
    <property type="nucleotide sequence ID" value="NZ_PSNW01000003.1"/>
</dbReference>
<keyword evidence="1" id="KW-1133">Transmembrane helix</keyword>
<feature type="transmembrane region" description="Helical" evidence="1">
    <location>
        <begin position="133"/>
        <end position="152"/>
    </location>
</feature>
<gene>
    <name evidence="3" type="ORF">C3942_06620</name>
</gene>
<dbReference type="PANTHER" id="PTHR19353:SF19">
    <property type="entry name" value="DELTA(5) FATTY ACID DESATURASE C-RELATED"/>
    <property type="match status" value="1"/>
</dbReference>
<evidence type="ECO:0000313" key="4">
    <source>
        <dbReference type="Proteomes" id="UP000238220"/>
    </source>
</evidence>
<dbReference type="InterPro" id="IPR005804">
    <property type="entry name" value="FA_desaturase_dom"/>
</dbReference>
<feature type="transmembrane region" description="Helical" evidence="1">
    <location>
        <begin position="55"/>
        <end position="75"/>
    </location>
</feature>
<keyword evidence="4" id="KW-1185">Reference proteome</keyword>
<proteinExistence type="predicted"/>
<dbReference type="InterPro" id="IPR012171">
    <property type="entry name" value="Fatty_acid_desaturase"/>
</dbReference>
<dbReference type="GO" id="GO:0016020">
    <property type="term" value="C:membrane"/>
    <property type="evidence" value="ECO:0007669"/>
    <property type="project" value="TreeGrafter"/>
</dbReference>
<feature type="domain" description="Fatty acid desaturase" evidence="2">
    <location>
        <begin position="55"/>
        <end position="284"/>
    </location>
</feature>
<protein>
    <submittedName>
        <fullName evidence="3">Fatty acid desaturase</fullName>
    </submittedName>
</protein>
<organism evidence="3 4">
    <name type="scientific">Solimonas fluminis</name>
    <dbReference type="NCBI Taxonomy" id="2086571"/>
    <lineage>
        <taxon>Bacteria</taxon>
        <taxon>Pseudomonadati</taxon>
        <taxon>Pseudomonadota</taxon>
        <taxon>Gammaproteobacteria</taxon>
        <taxon>Nevskiales</taxon>
        <taxon>Nevskiaceae</taxon>
        <taxon>Solimonas</taxon>
    </lineage>
</organism>
<accession>A0A2S5THH5</accession>
<evidence type="ECO:0000256" key="1">
    <source>
        <dbReference type="SAM" id="Phobius"/>
    </source>
</evidence>
<dbReference type="Pfam" id="PF00487">
    <property type="entry name" value="FA_desaturase"/>
    <property type="match status" value="1"/>
</dbReference>
<name>A0A2S5THH5_9GAMM</name>
<dbReference type="GO" id="GO:0008610">
    <property type="term" value="P:lipid biosynthetic process"/>
    <property type="evidence" value="ECO:0007669"/>
    <property type="project" value="UniProtKB-ARBA"/>
</dbReference>
<dbReference type="OrthoDB" id="9796486at2"/>
<sequence>MSKTIVSLDRLDPEQTARFRQLTAAPPLAWPTAILWAVLVTSFLSVYWLCGTGRWPLWLGMLSNTGVGYIAFSVAHDAIHRSISKNTRLNDLIGQWGLNVVLPYVDLRMFRWAHILHHRFANGVRDPDQVFHGAWWTLPFRWAFIDLFYFVFALQNGDKVSRPFLNACLRRAAVFVPALLALVWAGYGMEVLMLWFIPSRLIQMALGFSFFWLPHVPHDVSQEENFTRATTIRQGHEWFMGPVLQYQNFHLIHHLYPATPFYNNGKVYRLIERELQHKELAVQHGFAIHPTIHPAR</sequence>
<keyword evidence="1" id="KW-0812">Transmembrane</keyword>
<comment type="caution">
    <text evidence="3">The sequence shown here is derived from an EMBL/GenBank/DDBJ whole genome shotgun (WGS) entry which is preliminary data.</text>
</comment>